<name>A0ACC0YB73_9ROSI</name>
<protein>
    <submittedName>
        <fullName evidence="1">Uncharacterized protein</fullName>
    </submittedName>
</protein>
<gene>
    <name evidence="1" type="ORF">Pint_14040</name>
</gene>
<proteinExistence type="predicted"/>
<organism evidence="1 2">
    <name type="scientific">Pistacia integerrima</name>
    <dbReference type="NCBI Taxonomy" id="434235"/>
    <lineage>
        <taxon>Eukaryota</taxon>
        <taxon>Viridiplantae</taxon>
        <taxon>Streptophyta</taxon>
        <taxon>Embryophyta</taxon>
        <taxon>Tracheophyta</taxon>
        <taxon>Spermatophyta</taxon>
        <taxon>Magnoliopsida</taxon>
        <taxon>eudicotyledons</taxon>
        <taxon>Gunneridae</taxon>
        <taxon>Pentapetalae</taxon>
        <taxon>rosids</taxon>
        <taxon>malvids</taxon>
        <taxon>Sapindales</taxon>
        <taxon>Anacardiaceae</taxon>
        <taxon>Pistacia</taxon>
    </lineage>
</organism>
<reference evidence="2" key="1">
    <citation type="journal article" date="2023" name="G3 (Bethesda)">
        <title>Genome assembly and association tests identify interacting loci associated with vigor, precocity, and sex in interspecific pistachio rootstocks.</title>
        <authorList>
            <person name="Palmer W."/>
            <person name="Jacygrad E."/>
            <person name="Sagayaradj S."/>
            <person name="Cavanaugh K."/>
            <person name="Han R."/>
            <person name="Bertier L."/>
            <person name="Beede B."/>
            <person name="Kafkas S."/>
            <person name="Golino D."/>
            <person name="Preece J."/>
            <person name="Michelmore R."/>
        </authorList>
    </citation>
    <scope>NUCLEOTIDE SEQUENCE [LARGE SCALE GENOMIC DNA]</scope>
</reference>
<sequence>MSKLPTANSIDEINKPANILTTQRAVIISLFVTVGFSCLLLYHSAHPFEFLPSYEDLISPLMKSQQASPFDSKLETVLAKAAMKDKTVIITTMNHAWAEPNSIFDIFLKSFRTGNGTRKFLDNLVVVSLDEKAHARCKLIHTHCYALNTSGFDFSGTEAYFMTSNYLEMMWIRIRLLSTILQMGYNFVFTLPPIEKAEKKNSWRVPKNCSLKAFHPPPAPKINGSEGNNQ</sequence>
<evidence type="ECO:0000313" key="1">
    <source>
        <dbReference type="EMBL" id="KAJ0031745.1"/>
    </source>
</evidence>
<comment type="caution">
    <text evidence="1">The sequence shown here is derived from an EMBL/GenBank/DDBJ whole genome shotgun (WGS) entry which is preliminary data.</text>
</comment>
<dbReference type="Proteomes" id="UP001163603">
    <property type="component" value="Chromosome 8"/>
</dbReference>
<accession>A0ACC0YB73</accession>
<evidence type="ECO:0000313" key="2">
    <source>
        <dbReference type="Proteomes" id="UP001163603"/>
    </source>
</evidence>
<keyword evidence="2" id="KW-1185">Reference proteome</keyword>
<dbReference type="EMBL" id="CM047743">
    <property type="protein sequence ID" value="KAJ0031745.1"/>
    <property type="molecule type" value="Genomic_DNA"/>
</dbReference>